<name>A0A1W6MMW7_9FLAO</name>
<sequence length="157" mass="18000">MENSEDKKQRLHSQNYTESRNTSYSIVRRYGSITFDEALTQLRDVLKDKGFDIIGEMDVTDYLKDYDIDMSHLIIMMVCHKETTANLLSNDIQMTSLVPCKISIKVIEDASLIEVSIEDVETTWGISDKSEIEEIAKSLGQDLKEILDHLGPKHFKL</sequence>
<dbReference type="InterPro" id="IPR005180">
    <property type="entry name" value="DUF302"/>
</dbReference>
<dbReference type="AlphaFoldDB" id="A0A1W6MMW7"/>
<dbReference type="PANTHER" id="PTHR38342">
    <property type="entry name" value="SLR5037 PROTEIN"/>
    <property type="match status" value="1"/>
</dbReference>
<dbReference type="PANTHER" id="PTHR38342:SF1">
    <property type="entry name" value="SLR5037 PROTEIN"/>
    <property type="match status" value="1"/>
</dbReference>
<protein>
    <submittedName>
        <fullName evidence="1">Uncharacterized protein</fullName>
    </submittedName>
</protein>
<dbReference type="OrthoDB" id="1429373at2"/>
<gene>
    <name evidence="1" type="ORF">BST97_13635</name>
</gene>
<dbReference type="STRING" id="331648.BST97_13635"/>
<dbReference type="InterPro" id="IPR035923">
    <property type="entry name" value="TT1751-like_sf"/>
</dbReference>
<accession>A0A1W6MMW7</accession>
<dbReference type="CDD" id="cd14797">
    <property type="entry name" value="DUF302"/>
    <property type="match status" value="1"/>
</dbReference>
<evidence type="ECO:0000313" key="2">
    <source>
        <dbReference type="Proteomes" id="UP000193431"/>
    </source>
</evidence>
<reference evidence="1 2" key="1">
    <citation type="submission" date="2016-11" db="EMBL/GenBank/DDBJ databases">
        <title>Trade-off between light-utilization and light-protection in marine flavobacteria.</title>
        <authorList>
            <person name="Kumagai Y."/>
        </authorList>
    </citation>
    <scope>NUCLEOTIDE SEQUENCE [LARGE SCALE GENOMIC DNA]</scope>
    <source>
        <strain evidence="1 2">JCM 13191</strain>
    </source>
</reference>
<dbReference type="Proteomes" id="UP000193431">
    <property type="component" value="Chromosome"/>
</dbReference>
<dbReference type="EMBL" id="CP019344">
    <property type="protein sequence ID" value="ARN78945.1"/>
    <property type="molecule type" value="Genomic_DNA"/>
</dbReference>
<keyword evidence="2" id="KW-1185">Reference proteome</keyword>
<dbReference type="SUPFAM" id="SSF103247">
    <property type="entry name" value="TT1751-like"/>
    <property type="match status" value="1"/>
</dbReference>
<proteinExistence type="predicted"/>
<organism evidence="1 2">
    <name type="scientific">Nonlabens spongiae</name>
    <dbReference type="NCBI Taxonomy" id="331648"/>
    <lineage>
        <taxon>Bacteria</taxon>
        <taxon>Pseudomonadati</taxon>
        <taxon>Bacteroidota</taxon>
        <taxon>Flavobacteriia</taxon>
        <taxon>Flavobacteriales</taxon>
        <taxon>Flavobacteriaceae</taxon>
        <taxon>Nonlabens</taxon>
    </lineage>
</organism>
<dbReference type="RefSeq" id="WP_085767747.1">
    <property type="nucleotide sequence ID" value="NZ_CP019344.1"/>
</dbReference>
<dbReference type="Gene3D" id="3.30.310.70">
    <property type="entry name" value="TT1751-like domain"/>
    <property type="match status" value="1"/>
</dbReference>
<evidence type="ECO:0000313" key="1">
    <source>
        <dbReference type="EMBL" id="ARN78945.1"/>
    </source>
</evidence>